<reference evidence="7 8" key="1">
    <citation type="journal article" date="2019" name="Int. J. Syst. Evol. Microbiol.">
        <title>The Global Catalogue of Microorganisms (GCM) 10K type strain sequencing project: providing services to taxonomists for standard genome sequencing and annotation.</title>
        <authorList>
            <consortium name="The Broad Institute Genomics Platform"/>
            <consortium name="The Broad Institute Genome Sequencing Center for Infectious Disease"/>
            <person name="Wu L."/>
            <person name="Ma J."/>
        </authorList>
    </citation>
    <scope>NUCLEOTIDE SEQUENCE [LARGE SCALE GENOMIC DNA]</scope>
    <source>
        <strain evidence="7 8">JCM 16009</strain>
    </source>
</reference>
<feature type="transmembrane region" description="Helical" evidence="5">
    <location>
        <begin position="45"/>
        <end position="63"/>
    </location>
</feature>
<accession>A0ABN2NTE1</accession>
<comment type="caution">
    <text evidence="7">The sequence shown here is derived from an EMBL/GenBank/DDBJ whole genome shotgun (WGS) entry which is preliminary data.</text>
</comment>
<evidence type="ECO:0000256" key="2">
    <source>
        <dbReference type="ARBA" id="ARBA00022692"/>
    </source>
</evidence>
<keyword evidence="3 5" id="KW-1133">Transmembrane helix</keyword>
<keyword evidence="4 5" id="KW-0472">Membrane</keyword>
<evidence type="ECO:0000256" key="4">
    <source>
        <dbReference type="ARBA" id="ARBA00023136"/>
    </source>
</evidence>
<evidence type="ECO:0000313" key="8">
    <source>
        <dbReference type="Proteomes" id="UP001500449"/>
    </source>
</evidence>
<evidence type="ECO:0000259" key="6">
    <source>
        <dbReference type="Pfam" id="PF13515"/>
    </source>
</evidence>
<sequence length="361" mass="37778">MSFAGRVRTRLDLGARRLRAAALPIVQCALAAGLAWWVAHDLVGHPQPFFAPVAAVLSLGASLGQRVRRAAELVVGVSVGVAVGDALVSAIGTGVWQIGLVVALAMAVAVFTDSGTLIVAQAASNAVLVATLLPPGQSGGIDRWVDALIGGAVGILIVVVLPSHPLGPVVRQSRKALDELSAVLFGVAGALRDRDEQAAVAALERARASQPLVDELRAAVQSGREVISLAPLRRPHRAELARFAELAARTDYAFRNTRVLARRALTALQDEEPTGERLADAVDHLGRAVRTLTAQVGSGDRADARPQILDLVRDAPVLGEPTALAMSEQVMVAQLRSLAIDLLQATGLTRAEARDALHAEL</sequence>
<name>A0ABN2NTE1_9PSEU</name>
<comment type="subcellular location">
    <subcellularLocation>
        <location evidence="1">Membrane</location>
        <topology evidence="1">Multi-pass membrane protein</topology>
    </subcellularLocation>
</comment>
<gene>
    <name evidence="7" type="ORF">GCM10009836_71550</name>
</gene>
<organism evidence="7 8">
    <name type="scientific">Pseudonocardia ailaonensis</name>
    <dbReference type="NCBI Taxonomy" id="367279"/>
    <lineage>
        <taxon>Bacteria</taxon>
        <taxon>Bacillati</taxon>
        <taxon>Actinomycetota</taxon>
        <taxon>Actinomycetes</taxon>
        <taxon>Pseudonocardiales</taxon>
        <taxon>Pseudonocardiaceae</taxon>
        <taxon>Pseudonocardia</taxon>
    </lineage>
</organism>
<dbReference type="Proteomes" id="UP001500449">
    <property type="component" value="Unassembled WGS sequence"/>
</dbReference>
<keyword evidence="2 5" id="KW-0812">Transmembrane</keyword>
<feature type="transmembrane region" description="Helical" evidence="5">
    <location>
        <begin position="70"/>
        <end position="88"/>
    </location>
</feature>
<evidence type="ECO:0000256" key="5">
    <source>
        <dbReference type="SAM" id="Phobius"/>
    </source>
</evidence>
<feature type="domain" description="Integral membrane bound transporter" evidence="6">
    <location>
        <begin position="34"/>
        <end position="157"/>
    </location>
</feature>
<feature type="transmembrane region" description="Helical" evidence="5">
    <location>
        <begin position="147"/>
        <end position="167"/>
    </location>
</feature>
<dbReference type="Pfam" id="PF13515">
    <property type="entry name" value="FUSC_2"/>
    <property type="match status" value="1"/>
</dbReference>
<dbReference type="EMBL" id="BAAAQK010000029">
    <property type="protein sequence ID" value="GAA1879874.1"/>
    <property type="molecule type" value="Genomic_DNA"/>
</dbReference>
<evidence type="ECO:0000256" key="1">
    <source>
        <dbReference type="ARBA" id="ARBA00004141"/>
    </source>
</evidence>
<proteinExistence type="predicted"/>
<dbReference type="RefSeq" id="WP_344427863.1">
    <property type="nucleotide sequence ID" value="NZ_BAAAQK010000029.1"/>
</dbReference>
<keyword evidence="8" id="KW-1185">Reference proteome</keyword>
<evidence type="ECO:0000313" key="7">
    <source>
        <dbReference type="EMBL" id="GAA1879874.1"/>
    </source>
</evidence>
<protein>
    <submittedName>
        <fullName evidence="7">Aromatic acid exporter family protein</fullName>
    </submittedName>
</protein>
<evidence type="ECO:0000256" key="3">
    <source>
        <dbReference type="ARBA" id="ARBA00022989"/>
    </source>
</evidence>
<feature type="transmembrane region" description="Helical" evidence="5">
    <location>
        <begin position="21"/>
        <end position="39"/>
    </location>
</feature>
<dbReference type="InterPro" id="IPR049453">
    <property type="entry name" value="Memb_transporter_dom"/>
</dbReference>